<gene>
    <name evidence="1" type="ORF">UZ20_WS6002001110</name>
</gene>
<accession>A0A136KEQ3</accession>
<evidence type="ECO:0000313" key="1">
    <source>
        <dbReference type="EMBL" id="KXK07890.1"/>
    </source>
</evidence>
<name>A0A136KEQ3_9BACT</name>
<sequence length="1262" mass="143649">MNDLPKRRINEGFSVTPESSAASLSARINSLLRPDDESTQTSPEVNISDANDLFVETLQLLNAEERSLSDQDATKLNTDLTNLLFKVSQQESNSWLGPSQETAELPDPQLLILEGSRIRQKAKTQILRTINPTRPERVVQSGISSLKNFKQALFSGLRTNQAPLEITVYLDSVNSEIEKIAKKQPLTPRVREALLRQVITQTIDRTEQISPLLLAQGSNSSIQFSQEDYLAIVSMQVLNEKISREDSASQLTVAATEGISDGVEIKLRNIEITDLYGTEGFNPNRDTLEVAEAMAVTAKLKQLQERGSAYLKQGKRMPPDLERTIGVLDAFLIAEKIDPEKHGYHLTAQEIQNIWSSNQASTPDLRAETSQTDTEAVLSEDEFNIAQAALANIRRGQSAHESEETRGARNKIAEGRVDIRRRTNTLVEQSYFQKRIYRDIFSKQLQLAKEKAISLGKPVDREFFESFLAEIAGGRYFVPLSDRELEALILECSFQLPAGGNIINFKNLYTSKTTKVVLGTSKNYAEFDTNSPLSFSEAEDKAGKIFQKIVREIRAESQRSDLVDEEVALLQEFTREAFNDRINYLISQGADQEQILRLKQDMLTFGLRPEDPDDLFSIQELRHAGAGFLNERVVGSVHYLKRYANLKATVDDFLDEHRKEVNNQNSYAYRINQAYLGLRSNDQTIGYPELLYLADEIAEQFESAKLQARESKLKPDLGNYIRDYAFRYGLGFSEMRVLARILTQEVHSNRSILMVISPHNIELRRRALQEQIVRFPQDEQNAKLRNETRQIYSDLQKIARAKARAEFARQTAGTTQPTRRRSFRFWAQPETAAPALDQRVESIREYRYILQAIEQAEDQNLMNEENQYFYESLYDSFQERLFNEALRRIESSVEVGNDSQLSYFSSPDKIRALMRSKGIKVQHTGRSERPKNYTRADYESKVINDTTRTAYASLLGAKITEKSIQDRDELLEHRLDFGDLMDVAAEILILHQEAFSMAEDRHTETSRIKPEAVLEEVLARRGVEDEDLPILNIIFTNSLKFPSAADHPFDISFFARLVQTIDGDAYKQIRYSEFLGDYIDRIVSKGVVSKENAIELFMREVQLTRLDLGIKGQLIKLLNYEQVQAEYSVAVILRNSTSGSIRELAETLPADLTNQTWQQIVTELTGKRTFDYMNTLEAAYLRLQEERNLLSRFPGFKTYERVEYQTLISDNASLTALERSLTQAGAVNDANVRALLATKGYNADQANEIALSIARLRNVPRQ</sequence>
<organism evidence="1 2">
    <name type="scientific">candidate division WS6 bacterium OLB21</name>
    <dbReference type="NCBI Taxonomy" id="1617427"/>
    <lineage>
        <taxon>Bacteria</taxon>
        <taxon>Candidatus Dojkabacteria</taxon>
    </lineage>
</organism>
<proteinExistence type="predicted"/>
<protein>
    <submittedName>
        <fullName evidence="1">Uncharacterized protein</fullName>
    </submittedName>
</protein>
<dbReference type="AlphaFoldDB" id="A0A136KEQ3"/>
<dbReference type="EMBL" id="JYPD01000029">
    <property type="protein sequence ID" value="KXK07890.1"/>
    <property type="molecule type" value="Genomic_DNA"/>
</dbReference>
<evidence type="ECO:0000313" key="2">
    <source>
        <dbReference type="Proteomes" id="UP000070449"/>
    </source>
</evidence>
<reference evidence="1 2" key="1">
    <citation type="submission" date="2015-02" db="EMBL/GenBank/DDBJ databases">
        <title>Improved understanding of the partial-nitritation anammox process through 23 genomes representing the majority of the microbial community.</title>
        <authorList>
            <person name="Speth D.R."/>
            <person name="In T Zandt M."/>
            <person name="Guerrero Cruz S."/>
            <person name="Jetten M.S."/>
            <person name="Dutilh B.E."/>
        </authorList>
    </citation>
    <scope>NUCLEOTIDE SEQUENCE [LARGE SCALE GENOMIC DNA]</scope>
    <source>
        <strain evidence="1">OLB21</strain>
    </source>
</reference>
<comment type="caution">
    <text evidence="1">The sequence shown here is derived from an EMBL/GenBank/DDBJ whole genome shotgun (WGS) entry which is preliminary data.</text>
</comment>
<dbReference type="Proteomes" id="UP000070449">
    <property type="component" value="Unassembled WGS sequence"/>
</dbReference>
<dbReference type="STRING" id="1617427.UZ20_WS6002001110"/>